<reference evidence="2 3" key="2">
    <citation type="submission" date="2008-04" db="EMBL/GenBank/DDBJ databases">
        <authorList>
            <person name="Fulton L."/>
            <person name="Clifton S."/>
            <person name="Fulton B."/>
            <person name="Xu J."/>
            <person name="Minx P."/>
            <person name="Pepin K.H."/>
            <person name="Johnson M."/>
            <person name="Thiruvilangam P."/>
            <person name="Bhonagiri V."/>
            <person name="Nash W.E."/>
            <person name="Mardis E.R."/>
            <person name="Wilson R.K."/>
        </authorList>
    </citation>
    <scope>NUCLEOTIDE SEQUENCE [LARGE SCALE GENOMIC DNA]</scope>
    <source>
        <strain evidence="2 3">DSM 17393</strain>
    </source>
</reference>
<evidence type="ECO:0000313" key="2">
    <source>
        <dbReference type="EMBL" id="EDV07496.1"/>
    </source>
</evidence>
<gene>
    <name evidence="2" type="ORF">BACINT_00272</name>
</gene>
<reference evidence="2 3" key="1">
    <citation type="submission" date="2008-04" db="EMBL/GenBank/DDBJ databases">
        <title>Draft genome sequence of Bacteroides intestinalis (DSM 17393).</title>
        <authorList>
            <person name="Sudarsanam P."/>
            <person name="Ley R."/>
            <person name="Guruge J."/>
            <person name="Turnbaugh P.J."/>
            <person name="Mahowald M."/>
            <person name="Liep D."/>
            <person name="Gordon J."/>
        </authorList>
    </citation>
    <scope>NUCLEOTIDE SEQUENCE [LARGE SCALE GENOMIC DNA]</scope>
    <source>
        <strain evidence="2 3">DSM 17393</strain>
    </source>
</reference>
<organism evidence="2 3">
    <name type="scientific">Bacteroides intestinalis DSM 17393</name>
    <dbReference type="NCBI Taxonomy" id="471870"/>
    <lineage>
        <taxon>Bacteria</taxon>
        <taxon>Pseudomonadati</taxon>
        <taxon>Bacteroidota</taxon>
        <taxon>Bacteroidia</taxon>
        <taxon>Bacteroidales</taxon>
        <taxon>Bacteroidaceae</taxon>
        <taxon>Bacteroides</taxon>
    </lineage>
</organism>
<keyword evidence="1" id="KW-0472">Membrane</keyword>
<dbReference type="EMBL" id="ABJL02000002">
    <property type="protein sequence ID" value="EDV07496.1"/>
    <property type="molecule type" value="Genomic_DNA"/>
</dbReference>
<proteinExistence type="predicted"/>
<dbReference type="Proteomes" id="UP000004596">
    <property type="component" value="Unassembled WGS sequence"/>
</dbReference>
<evidence type="ECO:0000256" key="1">
    <source>
        <dbReference type="SAM" id="Phobius"/>
    </source>
</evidence>
<protein>
    <submittedName>
        <fullName evidence="2">Uncharacterized protein</fullName>
    </submittedName>
</protein>
<evidence type="ECO:0000313" key="3">
    <source>
        <dbReference type="Proteomes" id="UP000004596"/>
    </source>
</evidence>
<dbReference type="AlphaFoldDB" id="B3C5T9"/>
<dbReference type="STRING" id="471870.BACINT_00272"/>
<accession>B3C5T9</accession>
<comment type="caution">
    <text evidence="2">The sequence shown here is derived from an EMBL/GenBank/DDBJ whole genome shotgun (WGS) entry which is preliminary data.</text>
</comment>
<feature type="transmembrane region" description="Helical" evidence="1">
    <location>
        <begin position="6"/>
        <end position="26"/>
    </location>
</feature>
<keyword evidence="1" id="KW-0812">Transmembrane</keyword>
<name>B3C5T9_9BACE</name>
<keyword evidence="1" id="KW-1133">Transmembrane helix</keyword>
<sequence length="39" mass="4463">MYILSGVNEFLFEVAIISLFSFFCLLMGKSVPLHPKIEE</sequence>